<gene>
    <name evidence="4" type="ORF">CA982_04450</name>
</gene>
<protein>
    <submittedName>
        <fullName evidence="4">4-oxalocrotonate tautomerase</fullName>
    </submittedName>
</protein>
<dbReference type="OrthoDB" id="9804765at2"/>
<evidence type="ECO:0000256" key="2">
    <source>
        <dbReference type="ARBA" id="ARBA00023235"/>
    </source>
</evidence>
<dbReference type="GO" id="GO:0016853">
    <property type="term" value="F:isomerase activity"/>
    <property type="evidence" value="ECO:0007669"/>
    <property type="project" value="UniProtKB-KW"/>
</dbReference>
<keyword evidence="5" id="KW-1185">Reference proteome</keyword>
<dbReference type="InterPro" id="IPR004370">
    <property type="entry name" value="4-OT-like_dom"/>
</dbReference>
<sequence>MPVAHFHIPVGSASTEQRVALLTAASAAYSRILDSPIERVRAFVVQYDPTDLAVGGQLVADGGAIAPYFTAIVLAGRSAHQRSELLAAFTDLVVDHLDTERSRVRGQIIEVAPENWGIAGVPASDVRATEISMRAARPTAP</sequence>
<evidence type="ECO:0000313" key="4">
    <source>
        <dbReference type="EMBL" id="OUC80439.1"/>
    </source>
</evidence>
<accession>A0A243QF95</accession>
<name>A0A243QF95_9ACTN</name>
<keyword evidence="2" id="KW-0413">Isomerase</keyword>
<evidence type="ECO:0000259" key="3">
    <source>
        <dbReference type="Pfam" id="PF01361"/>
    </source>
</evidence>
<dbReference type="RefSeq" id="WP_086534131.1">
    <property type="nucleotide sequence ID" value="NZ_JBLKRZ010000001.1"/>
</dbReference>
<dbReference type="InterPro" id="IPR014347">
    <property type="entry name" value="Tautomerase/MIF_sf"/>
</dbReference>
<dbReference type="Proteomes" id="UP000194632">
    <property type="component" value="Unassembled WGS sequence"/>
</dbReference>
<comment type="similarity">
    <text evidence="1">Belongs to the 4-oxalocrotonate tautomerase family.</text>
</comment>
<evidence type="ECO:0000256" key="1">
    <source>
        <dbReference type="ARBA" id="ARBA00006723"/>
    </source>
</evidence>
<organism evidence="4 5">
    <name type="scientific">Gordonia lacunae</name>
    <dbReference type="NCBI Taxonomy" id="417102"/>
    <lineage>
        <taxon>Bacteria</taxon>
        <taxon>Bacillati</taxon>
        <taxon>Actinomycetota</taxon>
        <taxon>Actinomycetes</taxon>
        <taxon>Mycobacteriales</taxon>
        <taxon>Gordoniaceae</taxon>
        <taxon>Gordonia</taxon>
    </lineage>
</organism>
<comment type="caution">
    <text evidence="4">The sequence shown here is derived from an EMBL/GenBank/DDBJ whole genome shotgun (WGS) entry which is preliminary data.</text>
</comment>
<reference evidence="4 5" key="1">
    <citation type="submission" date="2017-05" db="EMBL/GenBank/DDBJ databases">
        <title>Biotechnological potential of actinobacteria isolated from South African environments.</title>
        <authorList>
            <person name="Le Roes-Hill M."/>
            <person name="Prins A."/>
            <person name="Durrell K.A."/>
        </authorList>
    </citation>
    <scope>NUCLEOTIDE SEQUENCE [LARGE SCALE GENOMIC DNA]</scope>
    <source>
        <strain evidence="4">BS2</strain>
    </source>
</reference>
<dbReference type="Pfam" id="PF01361">
    <property type="entry name" value="Tautomerase"/>
    <property type="match status" value="1"/>
</dbReference>
<feature type="domain" description="4-oxalocrotonate tautomerase-like" evidence="3">
    <location>
        <begin position="73"/>
        <end position="123"/>
    </location>
</feature>
<dbReference type="EMBL" id="NGFO01000003">
    <property type="protein sequence ID" value="OUC80439.1"/>
    <property type="molecule type" value="Genomic_DNA"/>
</dbReference>
<dbReference type="AlphaFoldDB" id="A0A243QF95"/>
<proteinExistence type="inferred from homology"/>
<dbReference type="PANTHER" id="PTHR35530">
    <property type="entry name" value="TAUTOMERASE-RELATED"/>
    <property type="match status" value="1"/>
</dbReference>
<dbReference type="Gene3D" id="3.30.429.10">
    <property type="entry name" value="Macrophage Migration Inhibitory Factor"/>
    <property type="match status" value="2"/>
</dbReference>
<evidence type="ECO:0000313" key="5">
    <source>
        <dbReference type="Proteomes" id="UP000194632"/>
    </source>
</evidence>
<dbReference type="PANTHER" id="PTHR35530:SF1">
    <property type="entry name" value="2-HYDROXYMUCONATE TAUTOMERASE"/>
    <property type="match status" value="1"/>
</dbReference>
<dbReference type="SUPFAM" id="SSF55331">
    <property type="entry name" value="Tautomerase/MIF"/>
    <property type="match status" value="1"/>
</dbReference>
<dbReference type="STRING" id="417102.CA982_04450"/>